<proteinExistence type="predicted"/>
<dbReference type="InterPro" id="IPR004841">
    <property type="entry name" value="AA-permease/SLC12A_dom"/>
</dbReference>
<feature type="transmembrane region" description="Helical" evidence="7">
    <location>
        <begin position="114"/>
        <end position="136"/>
    </location>
</feature>
<evidence type="ECO:0000256" key="3">
    <source>
        <dbReference type="ARBA" id="ARBA00022692"/>
    </source>
</evidence>
<dbReference type="GO" id="GO:0006865">
    <property type="term" value="P:amino acid transport"/>
    <property type="evidence" value="ECO:0007669"/>
    <property type="project" value="UniProtKB-KW"/>
</dbReference>
<evidence type="ECO:0000256" key="1">
    <source>
        <dbReference type="ARBA" id="ARBA00004141"/>
    </source>
</evidence>
<comment type="subcellular location">
    <subcellularLocation>
        <location evidence="1">Membrane</location>
        <topology evidence="1">Multi-pass membrane protein</topology>
    </subcellularLocation>
</comment>
<evidence type="ECO:0000313" key="10">
    <source>
        <dbReference type="Proteomes" id="UP000253891"/>
    </source>
</evidence>
<dbReference type="STRING" id="157463.GCA_001047075_00157"/>
<feature type="transmembrane region" description="Helical" evidence="7">
    <location>
        <begin position="32"/>
        <end position="53"/>
    </location>
</feature>
<sequence length="450" mass="48581">MSTNQLIALSLGGVIGTGIFMSPGYFIQSAGAIGTIIAYLIGAILVCLVMQCLSELSVYMPTTGSFHDYANKFINPGVGFVVAWLYWLTWTIALGSNLLTIGLLMQRWFPNQPIWIWCLLFGAIIFFLNLGQLSWFNKSESLTSWIKTIALLAFVVIGLLIIFRIIPVHAHHLPAGFGELTSRGWFPHGIGPILATVLTANFAYSGAEMIGVAAGETKNPAKTIPVATRRTLFILITLFIGAILVMGALLAPSDKSLATSPFVAILNQAGIPGAADIMNAVLIITLFSASNAGVYAASRMIWSLADKGEISPKLGKLSKHGLPVYGLLLTMAGGALSLLSSIYAAQTVYLALNALSAFAVVAVWIIIAWAQLNFRRQYLKENSLASLKYKAPLYPLTPILVIVICLASIIGIGFDPNQRIALIIGVPFSLLLYCFYAIFKPNYQKRTANT</sequence>
<feature type="transmembrane region" description="Helical" evidence="7">
    <location>
        <begin position="7"/>
        <end position="26"/>
    </location>
</feature>
<feature type="transmembrane region" description="Helical" evidence="7">
    <location>
        <begin position="277"/>
        <end position="302"/>
    </location>
</feature>
<feature type="domain" description="Amino acid permease/ SLC12A" evidence="8">
    <location>
        <begin position="7"/>
        <end position="443"/>
    </location>
</feature>
<evidence type="ECO:0000256" key="2">
    <source>
        <dbReference type="ARBA" id="ARBA00022448"/>
    </source>
</evidence>
<dbReference type="OrthoDB" id="9780162at2"/>
<feature type="transmembrane region" description="Helical" evidence="7">
    <location>
        <begin position="393"/>
        <end position="414"/>
    </location>
</feature>
<evidence type="ECO:0000313" key="9">
    <source>
        <dbReference type="EMBL" id="GAO99236.1"/>
    </source>
</evidence>
<dbReference type="PANTHER" id="PTHR43495:SF5">
    <property type="entry name" value="GAMMA-AMINOBUTYRIC ACID PERMEASE"/>
    <property type="match status" value="1"/>
</dbReference>
<dbReference type="AlphaFoldDB" id="A0A0K8MFC3"/>
<keyword evidence="4" id="KW-0029">Amino-acid transport</keyword>
<keyword evidence="5 7" id="KW-1133">Transmembrane helix</keyword>
<feature type="transmembrane region" description="Helical" evidence="7">
    <location>
        <begin position="148"/>
        <end position="170"/>
    </location>
</feature>
<dbReference type="PANTHER" id="PTHR43495">
    <property type="entry name" value="GABA PERMEASE"/>
    <property type="match status" value="1"/>
</dbReference>
<evidence type="ECO:0000256" key="7">
    <source>
        <dbReference type="SAM" id="Phobius"/>
    </source>
</evidence>
<feature type="transmembrane region" description="Helical" evidence="7">
    <location>
        <begin position="190"/>
        <end position="211"/>
    </location>
</feature>
<dbReference type="Proteomes" id="UP000253891">
    <property type="component" value="Unassembled WGS sequence"/>
</dbReference>
<reference evidence="9 10" key="1">
    <citation type="journal article" date="2015" name="BMC Genomics">
        <title>Comparative genomics of Fructobacillus spp. and Leuconostoc spp. reveals niche-specific evolution of Fructobacillus spp.</title>
        <authorList>
            <person name="Endo A."/>
            <person name="Tanizawa Y."/>
            <person name="Tanaka N."/>
            <person name="Maeno S."/>
            <person name="Kumar H."/>
            <person name="Shiwa Y."/>
            <person name="Okada S."/>
            <person name="Yoshikawa H."/>
            <person name="Dicks L."/>
            <person name="Nakagawa J."/>
            <person name="Arita M."/>
        </authorList>
    </citation>
    <scope>NUCLEOTIDE SEQUENCE [LARGE SCALE GENOMIC DNA]</scope>
    <source>
        <strain evidence="9 10">JCM 12225</strain>
    </source>
</reference>
<feature type="transmembrane region" description="Helical" evidence="7">
    <location>
        <begin position="420"/>
        <end position="439"/>
    </location>
</feature>
<keyword evidence="6 7" id="KW-0472">Membrane</keyword>
<feature type="transmembrane region" description="Helical" evidence="7">
    <location>
        <begin position="322"/>
        <end position="344"/>
    </location>
</feature>
<dbReference type="RefSeq" id="WP_061992662.1">
    <property type="nucleotide sequence ID" value="NZ_DF967986.1"/>
</dbReference>
<keyword evidence="3 7" id="KW-0812">Transmembrane</keyword>
<dbReference type="GO" id="GO:0016020">
    <property type="term" value="C:membrane"/>
    <property type="evidence" value="ECO:0007669"/>
    <property type="project" value="UniProtKB-SubCell"/>
</dbReference>
<feature type="transmembrane region" description="Helical" evidence="7">
    <location>
        <begin position="73"/>
        <end position="94"/>
    </location>
</feature>
<feature type="transmembrane region" description="Helical" evidence="7">
    <location>
        <begin position="350"/>
        <end position="372"/>
    </location>
</feature>
<feature type="transmembrane region" description="Helical" evidence="7">
    <location>
        <begin position="232"/>
        <end position="251"/>
    </location>
</feature>
<gene>
    <name evidence="9" type="ORF">FFIC_090600</name>
</gene>
<dbReference type="Gene3D" id="1.20.1740.10">
    <property type="entry name" value="Amino acid/polyamine transporter I"/>
    <property type="match status" value="1"/>
</dbReference>
<dbReference type="GO" id="GO:0055085">
    <property type="term" value="P:transmembrane transport"/>
    <property type="evidence" value="ECO:0007669"/>
    <property type="project" value="InterPro"/>
</dbReference>
<evidence type="ECO:0000259" key="8">
    <source>
        <dbReference type="Pfam" id="PF00324"/>
    </source>
</evidence>
<keyword evidence="2" id="KW-0813">Transport</keyword>
<keyword evidence="10" id="KW-1185">Reference proteome</keyword>
<name>A0A0K8MFC3_9LACO</name>
<accession>A0A0K8MFC3</accession>
<evidence type="ECO:0000256" key="4">
    <source>
        <dbReference type="ARBA" id="ARBA00022970"/>
    </source>
</evidence>
<protein>
    <submittedName>
        <fullName evidence="9">Arginine permease RocE</fullName>
    </submittedName>
</protein>
<dbReference type="Pfam" id="PF00324">
    <property type="entry name" value="AA_permease"/>
    <property type="match status" value="1"/>
</dbReference>
<organism evidence="9 10">
    <name type="scientific">Fructobacillus ficulneus</name>
    <dbReference type="NCBI Taxonomy" id="157463"/>
    <lineage>
        <taxon>Bacteria</taxon>
        <taxon>Bacillati</taxon>
        <taxon>Bacillota</taxon>
        <taxon>Bacilli</taxon>
        <taxon>Lactobacillales</taxon>
        <taxon>Lactobacillaceae</taxon>
        <taxon>Fructobacillus</taxon>
    </lineage>
</organism>
<evidence type="ECO:0000256" key="5">
    <source>
        <dbReference type="ARBA" id="ARBA00022989"/>
    </source>
</evidence>
<evidence type="ECO:0000256" key="6">
    <source>
        <dbReference type="ARBA" id="ARBA00023136"/>
    </source>
</evidence>
<dbReference type="EMBL" id="DF967986">
    <property type="protein sequence ID" value="GAO99236.1"/>
    <property type="molecule type" value="Genomic_DNA"/>
</dbReference>
<dbReference type="PIRSF" id="PIRSF006060">
    <property type="entry name" value="AA_transporter"/>
    <property type="match status" value="1"/>
</dbReference>
<dbReference type="FunFam" id="1.20.1740.10:FF:000001">
    <property type="entry name" value="Amino acid permease"/>
    <property type="match status" value="1"/>
</dbReference>